<evidence type="ECO:0000313" key="2">
    <source>
        <dbReference type="Proteomes" id="UP000006729"/>
    </source>
</evidence>
<dbReference type="InParanoid" id="U7DVT3"/>
<organism evidence="1 2">
    <name type="scientific">Populus trichocarpa</name>
    <name type="common">Western balsam poplar</name>
    <name type="synonym">Populus balsamifera subsp. trichocarpa</name>
    <dbReference type="NCBI Taxonomy" id="3694"/>
    <lineage>
        <taxon>Eukaryota</taxon>
        <taxon>Viridiplantae</taxon>
        <taxon>Streptophyta</taxon>
        <taxon>Embryophyta</taxon>
        <taxon>Tracheophyta</taxon>
        <taxon>Spermatophyta</taxon>
        <taxon>Magnoliopsida</taxon>
        <taxon>eudicotyledons</taxon>
        <taxon>Gunneridae</taxon>
        <taxon>Pentapetalae</taxon>
        <taxon>rosids</taxon>
        <taxon>fabids</taxon>
        <taxon>Malpighiales</taxon>
        <taxon>Salicaceae</taxon>
        <taxon>Saliceae</taxon>
        <taxon>Populus</taxon>
    </lineage>
</organism>
<dbReference type="Proteomes" id="UP000006729">
    <property type="component" value="Chromosome 12"/>
</dbReference>
<dbReference type="AlphaFoldDB" id="U7DVT3"/>
<evidence type="ECO:0000313" key="1">
    <source>
        <dbReference type="EMBL" id="PNT09166.1"/>
    </source>
</evidence>
<accession>U7DVT3</accession>
<dbReference type="STRING" id="3694.U7DVT3"/>
<keyword evidence="2" id="KW-1185">Reference proteome</keyword>
<dbReference type="eggNOG" id="KOG4018">
    <property type="taxonomic scope" value="Eukaryota"/>
</dbReference>
<dbReference type="InterPro" id="IPR016135">
    <property type="entry name" value="UBQ-conjugating_enzyme/RWD"/>
</dbReference>
<dbReference type="EMBL" id="CM009301">
    <property type="protein sequence ID" value="PNT09166.1"/>
    <property type="molecule type" value="Genomic_DNA"/>
</dbReference>
<name>U7DVT3_POPTR</name>
<proteinExistence type="predicted"/>
<sequence>MDAYILHPPAQDSATAGYSSAAKGGLAGCPSVAFASSSSFRSTSAAGGVTSGVVLEDYGKEQDMGIEALEAMLMDDKFREIHSSESGLNTCNHRFKISISPQVRLADCSSWCCVFSVPRSLVMFLCYAPSVMLFWILSSSSFL</sequence>
<dbReference type="HOGENOM" id="CLU_1809505_0_0_1"/>
<reference evidence="1 2" key="1">
    <citation type="journal article" date="2006" name="Science">
        <title>The genome of black cottonwood, Populus trichocarpa (Torr. &amp; Gray).</title>
        <authorList>
            <person name="Tuskan G.A."/>
            <person name="Difazio S."/>
            <person name="Jansson S."/>
            <person name="Bohlmann J."/>
            <person name="Grigoriev I."/>
            <person name="Hellsten U."/>
            <person name="Putnam N."/>
            <person name="Ralph S."/>
            <person name="Rombauts S."/>
            <person name="Salamov A."/>
            <person name="Schein J."/>
            <person name="Sterck L."/>
            <person name="Aerts A."/>
            <person name="Bhalerao R.R."/>
            <person name="Bhalerao R.P."/>
            <person name="Blaudez D."/>
            <person name="Boerjan W."/>
            <person name="Brun A."/>
            <person name="Brunner A."/>
            <person name="Busov V."/>
            <person name="Campbell M."/>
            <person name="Carlson J."/>
            <person name="Chalot M."/>
            <person name="Chapman J."/>
            <person name="Chen G.L."/>
            <person name="Cooper D."/>
            <person name="Coutinho P.M."/>
            <person name="Couturier J."/>
            <person name="Covert S."/>
            <person name="Cronk Q."/>
            <person name="Cunningham R."/>
            <person name="Davis J."/>
            <person name="Degroeve S."/>
            <person name="Dejardin A."/>
            <person name="Depamphilis C."/>
            <person name="Detter J."/>
            <person name="Dirks B."/>
            <person name="Dubchak I."/>
            <person name="Duplessis S."/>
            <person name="Ehlting J."/>
            <person name="Ellis B."/>
            <person name="Gendler K."/>
            <person name="Goodstein D."/>
            <person name="Gribskov M."/>
            <person name="Grimwood J."/>
            <person name="Groover A."/>
            <person name="Gunter L."/>
            <person name="Hamberger B."/>
            <person name="Heinze B."/>
            <person name="Helariutta Y."/>
            <person name="Henrissat B."/>
            <person name="Holligan D."/>
            <person name="Holt R."/>
            <person name="Huang W."/>
            <person name="Islam-Faridi N."/>
            <person name="Jones S."/>
            <person name="Jones-Rhoades M."/>
            <person name="Jorgensen R."/>
            <person name="Joshi C."/>
            <person name="Kangasjarvi J."/>
            <person name="Karlsson J."/>
            <person name="Kelleher C."/>
            <person name="Kirkpatrick R."/>
            <person name="Kirst M."/>
            <person name="Kohler A."/>
            <person name="Kalluri U."/>
            <person name="Larimer F."/>
            <person name="Leebens-Mack J."/>
            <person name="Leple J.C."/>
            <person name="Locascio P."/>
            <person name="Lou Y."/>
            <person name="Lucas S."/>
            <person name="Martin F."/>
            <person name="Montanini B."/>
            <person name="Napoli C."/>
            <person name="Nelson D.R."/>
            <person name="Nelson C."/>
            <person name="Nieminen K."/>
            <person name="Nilsson O."/>
            <person name="Pereda V."/>
            <person name="Peter G."/>
            <person name="Philippe R."/>
            <person name="Pilate G."/>
            <person name="Poliakov A."/>
            <person name="Razumovskaya J."/>
            <person name="Richardson P."/>
            <person name="Rinaldi C."/>
            <person name="Ritland K."/>
            <person name="Rouze P."/>
            <person name="Ryaboy D."/>
            <person name="Schmutz J."/>
            <person name="Schrader J."/>
            <person name="Segerman B."/>
            <person name="Shin H."/>
            <person name="Siddiqui A."/>
            <person name="Sterky F."/>
            <person name="Terry A."/>
            <person name="Tsai C.J."/>
            <person name="Uberbacher E."/>
            <person name="Unneberg P."/>
            <person name="Vahala J."/>
            <person name="Wall K."/>
            <person name="Wessler S."/>
            <person name="Yang G."/>
            <person name="Yin T."/>
            <person name="Douglas C."/>
            <person name="Marra M."/>
            <person name="Sandberg G."/>
            <person name="Van de Peer Y."/>
            <person name="Rokhsar D."/>
        </authorList>
    </citation>
    <scope>NUCLEOTIDE SEQUENCE [LARGE SCALE GENOMIC DNA]</scope>
    <source>
        <strain evidence="2">cv. Nisqually</strain>
    </source>
</reference>
<dbReference type="Gene3D" id="3.10.110.10">
    <property type="entry name" value="Ubiquitin Conjugating Enzyme"/>
    <property type="match status" value="1"/>
</dbReference>
<protein>
    <submittedName>
        <fullName evidence="1">Uncharacterized protein</fullName>
    </submittedName>
</protein>
<gene>
    <name evidence="1" type="ORF">POPTR_012G029400</name>
</gene>